<feature type="compositionally biased region" description="Basic and acidic residues" evidence="1">
    <location>
        <begin position="18"/>
        <end position="31"/>
    </location>
</feature>
<feature type="region of interest" description="Disordered" evidence="1">
    <location>
        <begin position="1"/>
        <end position="51"/>
    </location>
</feature>
<dbReference type="Proteomes" id="UP001501115">
    <property type="component" value="Unassembled WGS sequence"/>
</dbReference>
<organism evidence="2 3">
    <name type="scientific">Streptomyces venetus</name>
    <dbReference type="NCBI Taxonomy" id="1701086"/>
    <lineage>
        <taxon>Bacteria</taxon>
        <taxon>Bacillati</taxon>
        <taxon>Actinomycetota</taxon>
        <taxon>Actinomycetes</taxon>
        <taxon>Kitasatosporales</taxon>
        <taxon>Streptomycetaceae</taxon>
        <taxon>Streptomyces</taxon>
    </lineage>
</organism>
<keyword evidence="3" id="KW-1185">Reference proteome</keyword>
<accession>A0ABP8FYL1</accession>
<name>A0ABP8FYL1_9ACTN</name>
<protein>
    <submittedName>
        <fullName evidence="2">Uncharacterized protein</fullName>
    </submittedName>
</protein>
<evidence type="ECO:0000313" key="3">
    <source>
        <dbReference type="Proteomes" id="UP001501115"/>
    </source>
</evidence>
<reference evidence="3" key="1">
    <citation type="journal article" date="2019" name="Int. J. Syst. Evol. Microbiol.">
        <title>The Global Catalogue of Microorganisms (GCM) 10K type strain sequencing project: providing services to taxonomists for standard genome sequencing and annotation.</title>
        <authorList>
            <consortium name="The Broad Institute Genomics Platform"/>
            <consortium name="The Broad Institute Genome Sequencing Center for Infectious Disease"/>
            <person name="Wu L."/>
            <person name="Ma J."/>
        </authorList>
    </citation>
    <scope>NUCLEOTIDE SEQUENCE [LARGE SCALE GENOMIC DNA]</scope>
    <source>
        <strain evidence="3">JCM 31290</strain>
    </source>
</reference>
<gene>
    <name evidence="2" type="ORF">GCM10023086_34640</name>
</gene>
<evidence type="ECO:0000313" key="2">
    <source>
        <dbReference type="EMBL" id="GAA4313685.1"/>
    </source>
</evidence>
<proteinExistence type="predicted"/>
<comment type="caution">
    <text evidence="2">The sequence shown here is derived from an EMBL/GenBank/DDBJ whole genome shotgun (WGS) entry which is preliminary data.</text>
</comment>
<feature type="compositionally biased region" description="Gly residues" evidence="1">
    <location>
        <begin position="1"/>
        <end position="11"/>
    </location>
</feature>
<dbReference type="EMBL" id="BAABET010000005">
    <property type="protein sequence ID" value="GAA4313685.1"/>
    <property type="molecule type" value="Genomic_DNA"/>
</dbReference>
<evidence type="ECO:0000256" key="1">
    <source>
        <dbReference type="SAM" id="MobiDB-lite"/>
    </source>
</evidence>
<sequence>MGMEGVPGGAFRGVVTRTADKKATERCREQGEAAVAGPGDIGRTGRRGPRR</sequence>